<proteinExistence type="predicted"/>
<feature type="compositionally biased region" description="Low complexity" evidence="1">
    <location>
        <begin position="175"/>
        <end position="185"/>
    </location>
</feature>
<keyword evidence="3" id="KW-1185">Reference proteome</keyword>
<evidence type="ECO:0000313" key="2">
    <source>
        <dbReference type="EMBL" id="KIJ44466.1"/>
    </source>
</evidence>
<protein>
    <submittedName>
        <fullName evidence="2">Uncharacterized protein</fullName>
    </submittedName>
</protein>
<feature type="compositionally biased region" description="Low complexity" evidence="1">
    <location>
        <begin position="114"/>
        <end position="127"/>
    </location>
</feature>
<name>A0A0C9W0Q1_SPHS4</name>
<sequence>MRNPSLSHIASSPALLGNVSGCPPEEDDLASDEESGSEPLPAYSLPLHPEILSPYQEVATLTVAGGFDLDGQLLAPPRTIPIIVNIHPRPAINIQRFYDSSPSMTSDEDDATHSSSISGSEALSASLPPYISEDGSEAMLSSSGSEDSLPSLISLSDDEVYFSLEGSDVFHSISLSNSEGSSDESMNSEDLESQSNAQEVDSLFDELSDSDSDFDYDPATSIALRAGYIAPTSGSIEYRWQYNFPLNLPTKFVPLIMGGLVAALRWTREGGPYIELINMRFFDSPIAYLAHYVDVHEYGAYLKLIGKLSLAQQSSTGTFAVSFSLFWKVPCPGGEEAAKDIVMLRHSLAAPDVYARPLPVNREMMTNFMNYHIGPLWLVA</sequence>
<feature type="region of interest" description="Disordered" evidence="1">
    <location>
        <begin position="99"/>
        <end position="143"/>
    </location>
</feature>
<feature type="compositionally biased region" description="Acidic residues" evidence="1">
    <location>
        <begin position="24"/>
        <end position="36"/>
    </location>
</feature>
<evidence type="ECO:0000313" key="3">
    <source>
        <dbReference type="Proteomes" id="UP000054279"/>
    </source>
</evidence>
<gene>
    <name evidence="2" type="ORF">M422DRAFT_252071</name>
</gene>
<dbReference type="EMBL" id="KN837117">
    <property type="protein sequence ID" value="KIJ44466.1"/>
    <property type="molecule type" value="Genomic_DNA"/>
</dbReference>
<evidence type="ECO:0000256" key="1">
    <source>
        <dbReference type="SAM" id="MobiDB-lite"/>
    </source>
</evidence>
<dbReference type="Proteomes" id="UP000054279">
    <property type="component" value="Unassembled WGS sequence"/>
</dbReference>
<dbReference type="HOGENOM" id="CLU_066493_0_0_1"/>
<feature type="region of interest" description="Disordered" evidence="1">
    <location>
        <begin position="1"/>
        <end position="45"/>
    </location>
</feature>
<organism evidence="2 3">
    <name type="scientific">Sphaerobolus stellatus (strain SS14)</name>
    <dbReference type="NCBI Taxonomy" id="990650"/>
    <lineage>
        <taxon>Eukaryota</taxon>
        <taxon>Fungi</taxon>
        <taxon>Dikarya</taxon>
        <taxon>Basidiomycota</taxon>
        <taxon>Agaricomycotina</taxon>
        <taxon>Agaricomycetes</taxon>
        <taxon>Phallomycetidae</taxon>
        <taxon>Geastrales</taxon>
        <taxon>Sphaerobolaceae</taxon>
        <taxon>Sphaerobolus</taxon>
    </lineage>
</organism>
<dbReference type="AlphaFoldDB" id="A0A0C9W0Q1"/>
<reference evidence="2 3" key="1">
    <citation type="submission" date="2014-06" db="EMBL/GenBank/DDBJ databases">
        <title>Evolutionary Origins and Diversification of the Mycorrhizal Mutualists.</title>
        <authorList>
            <consortium name="DOE Joint Genome Institute"/>
            <consortium name="Mycorrhizal Genomics Consortium"/>
            <person name="Kohler A."/>
            <person name="Kuo A."/>
            <person name="Nagy L.G."/>
            <person name="Floudas D."/>
            <person name="Copeland A."/>
            <person name="Barry K.W."/>
            <person name="Cichocki N."/>
            <person name="Veneault-Fourrey C."/>
            <person name="LaButti K."/>
            <person name="Lindquist E.A."/>
            <person name="Lipzen A."/>
            <person name="Lundell T."/>
            <person name="Morin E."/>
            <person name="Murat C."/>
            <person name="Riley R."/>
            <person name="Ohm R."/>
            <person name="Sun H."/>
            <person name="Tunlid A."/>
            <person name="Henrissat B."/>
            <person name="Grigoriev I.V."/>
            <person name="Hibbett D.S."/>
            <person name="Martin F."/>
        </authorList>
    </citation>
    <scope>NUCLEOTIDE SEQUENCE [LARGE SCALE GENOMIC DNA]</scope>
    <source>
        <strain evidence="2 3">SS14</strain>
    </source>
</reference>
<feature type="compositionally biased region" description="Polar residues" evidence="1">
    <location>
        <begin position="1"/>
        <end position="10"/>
    </location>
</feature>
<feature type="region of interest" description="Disordered" evidence="1">
    <location>
        <begin position="175"/>
        <end position="199"/>
    </location>
</feature>
<accession>A0A0C9W0Q1</accession>